<organism evidence="1 2">
    <name type="scientific">Paraglaciecola psychrophila 170</name>
    <dbReference type="NCBI Taxonomy" id="1129794"/>
    <lineage>
        <taxon>Bacteria</taxon>
        <taxon>Pseudomonadati</taxon>
        <taxon>Pseudomonadota</taxon>
        <taxon>Gammaproteobacteria</taxon>
        <taxon>Alteromonadales</taxon>
        <taxon>Alteromonadaceae</taxon>
        <taxon>Paraglaciecola</taxon>
    </lineage>
</organism>
<dbReference type="AlphaFoldDB" id="K7AHA2"/>
<dbReference type="STRING" id="1129794.C427_4847"/>
<dbReference type="EMBL" id="CP003837">
    <property type="protein sequence ID" value="AGH46946.1"/>
    <property type="molecule type" value="Genomic_DNA"/>
</dbReference>
<name>K7AHA2_9ALTE</name>
<gene>
    <name evidence="1" type="ORF">C427_4847</name>
</gene>
<evidence type="ECO:0000313" key="1">
    <source>
        <dbReference type="EMBL" id="AGH46946.1"/>
    </source>
</evidence>
<keyword evidence="2" id="KW-1185">Reference proteome</keyword>
<dbReference type="KEGG" id="gps:C427_4847"/>
<dbReference type="Proteomes" id="UP000011864">
    <property type="component" value="Chromosome"/>
</dbReference>
<dbReference type="HOGENOM" id="CLU_3274065_0_0_6"/>
<dbReference type="PATRIC" id="fig|1129794.4.peg.4829"/>
<evidence type="ECO:0000313" key="2">
    <source>
        <dbReference type="Proteomes" id="UP000011864"/>
    </source>
</evidence>
<sequence>MDLAMAATWSTEREEFAYFSKHYRQETVNYLLKRAMPIICI</sequence>
<proteinExistence type="predicted"/>
<protein>
    <submittedName>
        <fullName evidence="1">Uncharacterized protein</fullName>
    </submittedName>
</protein>
<accession>K7AHA2</accession>
<reference evidence="1 2" key="1">
    <citation type="journal article" date="2013" name="Genome Announc.">
        <title>Complete Genome Sequence of Glaciecola psychrophila Strain 170T.</title>
        <authorList>
            <person name="Yin J."/>
            <person name="Chen J."/>
            <person name="Liu G."/>
            <person name="Yu Y."/>
            <person name="Song L."/>
            <person name="Wang X."/>
            <person name="Qu X."/>
        </authorList>
    </citation>
    <scope>NUCLEOTIDE SEQUENCE [LARGE SCALE GENOMIC DNA]</scope>
    <source>
        <strain evidence="1 2">170</strain>
    </source>
</reference>